<dbReference type="GO" id="GO:0004803">
    <property type="term" value="F:transposase activity"/>
    <property type="evidence" value="ECO:0007669"/>
    <property type="project" value="InterPro"/>
</dbReference>
<evidence type="ECO:0008006" key="3">
    <source>
        <dbReference type="Google" id="ProtNLM"/>
    </source>
</evidence>
<dbReference type="AlphaFoldDB" id="A0A6S7BPY4"/>
<evidence type="ECO:0000313" key="1">
    <source>
        <dbReference type="EMBL" id="CAB3808300.1"/>
    </source>
</evidence>
<dbReference type="Proteomes" id="UP000494115">
    <property type="component" value="Unassembled WGS sequence"/>
</dbReference>
<accession>A0A6S7BPY4</accession>
<dbReference type="EMBL" id="CADIKM010000129">
    <property type="protein sequence ID" value="CAB3808300.1"/>
    <property type="molecule type" value="Genomic_DNA"/>
</dbReference>
<dbReference type="GO" id="GO:0006313">
    <property type="term" value="P:DNA transposition"/>
    <property type="evidence" value="ECO:0007669"/>
    <property type="project" value="InterPro"/>
</dbReference>
<proteinExistence type="predicted"/>
<dbReference type="InterPro" id="IPR002514">
    <property type="entry name" value="Transposase_8"/>
</dbReference>
<dbReference type="RefSeq" id="WP_175108496.1">
    <property type="nucleotide sequence ID" value="NZ_CADIKM010000129.1"/>
</dbReference>
<evidence type="ECO:0000313" key="2">
    <source>
        <dbReference type="Proteomes" id="UP000494115"/>
    </source>
</evidence>
<dbReference type="NCBIfam" id="NF047595">
    <property type="entry name" value="IS66_ISRel24_TnpA"/>
    <property type="match status" value="1"/>
</dbReference>
<protein>
    <recommendedName>
        <fullName evidence="3">Transposase</fullName>
    </recommendedName>
</protein>
<keyword evidence="2" id="KW-1185">Reference proteome</keyword>
<dbReference type="InterPro" id="IPR009057">
    <property type="entry name" value="Homeodomain-like_sf"/>
</dbReference>
<reference evidence="1 2" key="1">
    <citation type="submission" date="2020-04" db="EMBL/GenBank/DDBJ databases">
        <authorList>
            <person name="De Canck E."/>
        </authorList>
    </citation>
    <scope>NUCLEOTIDE SEQUENCE [LARGE SCALE GENOMIC DNA]</scope>
    <source>
        <strain evidence="1 2">LMG 28138</strain>
    </source>
</reference>
<gene>
    <name evidence="1" type="ORF">LMG28138_06033</name>
</gene>
<organism evidence="1 2">
    <name type="scientific">Pararobbsia alpina</name>
    <dbReference type="NCBI Taxonomy" id="621374"/>
    <lineage>
        <taxon>Bacteria</taxon>
        <taxon>Pseudomonadati</taxon>
        <taxon>Pseudomonadota</taxon>
        <taxon>Betaproteobacteria</taxon>
        <taxon>Burkholderiales</taxon>
        <taxon>Burkholderiaceae</taxon>
        <taxon>Pararobbsia</taxon>
    </lineage>
</organism>
<dbReference type="Pfam" id="PF01527">
    <property type="entry name" value="HTH_Tnp_1"/>
    <property type="match status" value="1"/>
</dbReference>
<dbReference type="SUPFAM" id="SSF46689">
    <property type="entry name" value="Homeodomain-like"/>
    <property type="match status" value="1"/>
</dbReference>
<dbReference type="GO" id="GO:0003677">
    <property type="term" value="F:DNA binding"/>
    <property type="evidence" value="ECO:0007669"/>
    <property type="project" value="InterPro"/>
</dbReference>
<name>A0A6S7BPY4_9BURK</name>
<sequence>MADTVEVVEVTPLGRTRRRYSAEFKRDLVEQALRPDVSLAAVALANGINTNLLARWRSQYLGPTAGDIRSTALIPVQIVDEAASAVTVPAPIGTTATGELELRHGAAVLLIRGVPEQSVLATVLREVLRTPGAQ</sequence>